<keyword evidence="4" id="KW-1185">Reference proteome</keyword>
<comment type="similarity">
    <text evidence="1">Belongs to the UbiJ family.</text>
</comment>
<proteinExistence type="inferred from homology"/>
<dbReference type="InterPro" id="IPR003033">
    <property type="entry name" value="SCP2_sterol-bd_dom"/>
</dbReference>
<evidence type="ECO:0000256" key="1">
    <source>
        <dbReference type="HAMAP-Rule" id="MF_02215"/>
    </source>
</evidence>
<dbReference type="STRING" id="1799789.AX660_07700"/>
<keyword evidence="1" id="KW-0963">Cytoplasm</keyword>
<dbReference type="UniPathway" id="UPA00232"/>
<organism evidence="3 4">
    <name type="scientific">Paraglaciecola hydrolytica</name>
    <dbReference type="NCBI Taxonomy" id="1799789"/>
    <lineage>
        <taxon>Bacteria</taxon>
        <taxon>Pseudomonadati</taxon>
        <taxon>Pseudomonadota</taxon>
        <taxon>Gammaproteobacteria</taxon>
        <taxon>Alteromonadales</taxon>
        <taxon>Alteromonadaceae</taxon>
        <taxon>Paraglaciecola</taxon>
    </lineage>
</organism>
<comment type="pathway">
    <text evidence="1">Cofactor biosynthesis; ubiquinone biosynthesis.</text>
</comment>
<dbReference type="EMBL" id="LSNE01000003">
    <property type="protein sequence ID" value="KXI29900.1"/>
    <property type="molecule type" value="Genomic_DNA"/>
</dbReference>
<reference evidence="4" key="1">
    <citation type="submission" date="2016-02" db="EMBL/GenBank/DDBJ databases">
        <authorList>
            <person name="Schultz-Johansen M."/>
            <person name="Glaring M.A."/>
            <person name="Bech P.K."/>
            <person name="Stougaard P."/>
        </authorList>
    </citation>
    <scope>NUCLEOTIDE SEQUENCE [LARGE SCALE GENOMIC DNA]</scope>
    <source>
        <strain evidence="4">S66</strain>
    </source>
</reference>
<protein>
    <recommendedName>
        <fullName evidence="1">Ubiquinone biosynthesis accessory factor UbiJ</fullName>
    </recommendedName>
</protein>
<accession>A0A136A449</accession>
<dbReference type="Pfam" id="PF02036">
    <property type="entry name" value="SCP2"/>
    <property type="match status" value="1"/>
</dbReference>
<dbReference type="RefSeq" id="WP_068373272.1">
    <property type="nucleotide sequence ID" value="NZ_LSNE01000003.1"/>
</dbReference>
<dbReference type="InterPro" id="IPR038989">
    <property type="entry name" value="UbiJ"/>
</dbReference>
<name>A0A136A449_9ALTE</name>
<keyword evidence="1" id="KW-0831">Ubiquinone biosynthesis</keyword>
<feature type="domain" description="SCP2" evidence="2">
    <location>
        <begin position="15"/>
        <end position="117"/>
    </location>
</feature>
<dbReference type="SUPFAM" id="SSF55718">
    <property type="entry name" value="SCP-like"/>
    <property type="match status" value="1"/>
</dbReference>
<comment type="subcellular location">
    <subcellularLocation>
        <location evidence="1">Cytoplasm</location>
    </subcellularLocation>
</comment>
<dbReference type="Proteomes" id="UP000070299">
    <property type="component" value="Unassembled WGS sequence"/>
</dbReference>
<comment type="function">
    <text evidence="1">Required for ubiquinone (coenzyme Q) biosynthesis. Binds hydrophobic ubiquinone biosynthetic intermediates via its SCP2 domain and is essential for the stability of the Ubi complex. May constitute a docking platform where Ubi enzymes assemble and access their SCP2-bound polyprenyl substrates.</text>
</comment>
<sequence length="208" mass="23119">MPVVQLVSSGIEGVLNQLVKLDPSSQTKLKKLHGKSLVVHISELPWPLLFQFSEHISVAIIQGYEADQKLASCIIELNLDTLPLLQDSSKLTQLIQQEKLKLVGDIYVAQSFSSLMQELDIDWEEQLSVYTGDVLAHQTFLSVRSVISHSKDSLEQARIVWAERLTAQGAIGVKPQELNEFSGQVNSLRSAAERLAARLAILEKTYKA</sequence>
<evidence type="ECO:0000259" key="2">
    <source>
        <dbReference type="Pfam" id="PF02036"/>
    </source>
</evidence>
<gene>
    <name evidence="1" type="primary">ubiJ</name>
    <name evidence="3" type="ORF">AX660_07700</name>
</gene>
<comment type="caution">
    <text evidence="3">The sequence shown here is derived from an EMBL/GenBank/DDBJ whole genome shotgun (WGS) entry which is preliminary data.</text>
</comment>
<dbReference type="HAMAP" id="MF_02215">
    <property type="entry name" value="UbiJ"/>
    <property type="match status" value="1"/>
</dbReference>
<dbReference type="InterPro" id="IPR036527">
    <property type="entry name" value="SCP2_sterol-bd_dom_sf"/>
</dbReference>
<dbReference type="OrthoDB" id="5801225at2"/>
<evidence type="ECO:0000313" key="4">
    <source>
        <dbReference type="Proteomes" id="UP000070299"/>
    </source>
</evidence>
<dbReference type="GO" id="GO:0005737">
    <property type="term" value="C:cytoplasm"/>
    <property type="evidence" value="ECO:0007669"/>
    <property type="project" value="UniProtKB-SubCell"/>
</dbReference>
<dbReference type="GO" id="GO:0006744">
    <property type="term" value="P:ubiquinone biosynthetic process"/>
    <property type="evidence" value="ECO:0007669"/>
    <property type="project" value="UniProtKB-UniRule"/>
</dbReference>
<dbReference type="AlphaFoldDB" id="A0A136A449"/>
<dbReference type="PANTHER" id="PTHR38693">
    <property type="entry name" value="UBIQUINONE BIOSYNTHESIS PROTEIN UBIJ"/>
    <property type="match status" value="1"/>
</dbReference>
<evidence type="ECO:0000313" key="3">
    <source>
        <dbReference type="EMBL" id="KXI29900.1"/>
    </source>
</evidence>
<dbReference type="PANTHER" id="PTHR38693:SF1">
    <property type="entry name" value="UBIQUINONE BIOSYNTHESIS ACCESSORY FACTOR UBIJ"/>
    <property type="match status" value="1"/>
</dbReference>